<feature type="transmembrane region" description="Helical" evidence="2">
    <location>
        <begin position="17"/>
        <end position="37"/>
    </location>
</feature>
<evidence type="ECO:0000256" key="1">
    <source>
        <dbReference type="SAM" id="MobiDB-lite"/>
    </source>
</evidence>
<dbReference type="Proteomes" id="UP001066276">
    <property type="component" value="Chromosome 1_1"/>
</dbReference>
<accession>A0AAV7WIJ5</accession>
<dbReference type="AlphaFoldDB" id="A0AAV7WIJ5"/>
<feature type="region of interest" description="Disordered" evidence="1">
    <location>
        <begin position="43"/>
        <end position="62"/>
    </location>
</feature>
<keyword evidence="2" id="KW-0472">Membrane</keyword>
<proteinExistence type="predicted"/>
<dbReference type="EMBL" id="JANPWB010000001">
    <property type="protein sequence ID" value="KAJ1213889.1"/>
    <property type="molecule type" value="Genomic_DNA"/>
</dbReference>
<keyword evidence="2" id="KW-1133">Transmembrane helix</keyword>
<evidence type="ECO:0000256" key="2">
    <source>
        <dbReference type="SAM" id="Phobius"/>
    </source>
</evidence>
<sequence>MPISGTHGVEQEKEKTYLVLGPCVCVFSLLAFMLGAGSGPSLGLGGRLGRRPTPGSQQRPCRERVLRRARAGGVAPTLHGRCAFARKTFVSPLQCMAMGGSAHVEFPCLEVRRSE</sequence>
<keyword evidence="4" id="KW-1185">Reference proteome</keyword>
<organism evidence="3 4">
    <name type="scientific">Pleurodeles waltl</name>
    <name type="common">Iberian ribbed newt</name>
    <dbReference type="NCBI Taxonomy" id="8319"/>
    <lineage>
        <taxon>Eukaryota</taxon>
        <taxon>Metazoa</taxon>
        <taxon>Chordata</taxon>
        <taxon>Craniata</taxon>
        <taxon>Vertebrata</taxon>
        <taxon>Euteleostomi</taxon>
        <taxon>Amphibia</taxon>
        <taxon>Batrachia</taxon>
        <taxon>Caudata</taxon>
        <taxon>Salamandroidea</taxon>
        <taxon>Salamandridae</taxon>
        <taxon>Pleurodelinae</taxon>
        <taxon>Pleurodeles</taxon>
    </lineage>
</organism>
<name>A0AAV7WIJ5_PLEWA</name>
<reference evidence="3" key="1">
    <citation type="journal article" date="2022" name="bioRxiv">
        <title>Sequencing and chromosome-scale assembly of the giantPleurodeles waltlgenome.</title>
        <authorList>
            <person name="Brown T."/>
            <person name="Elewa A."/>
            <person name="Iarovenko S."/>
            <person name="Subramanian E."/>
            <person name="Araus A.J."/>
            <person name="Petzold A."/>
            <person name="Susuki M."/>
            <person name="Suzuki K.-i.T."/>
            <person name="Hayashi T."/>
            <person name="Toyoda A."/>
            <person name="Oliveira C."/>
            <person name="Osipova E."/>
            <person name="Leigh N.D."/>
            <person name="Simon A."/>
            <person name="Yun M.H."/>
        </authorList>
    </citation>
    <scope>NUCLEOTIDE SEQUENCE</scope>
    <source>
        <strain evidence="3">20211129_DDA</strain>
        <tissue evidence="3">Liver</tissue>
    </source>
</reference>
<evidence type="ECO:0000313" key="3">
    <source>
        <dbReference type="EMBL" id="KAJ1213889.1"/>
    </source>
</evidence>
<comment type="caution">
    <text evidence="3">The sequence shown here is derived from an EMBL/GenBank/DDBJ whole genome shotgun (WGS) entry which is preliminary data.</text>
</comment>
<evidence type="ECO:0000313" key="4">
    <source>
        <dbReference type="Proteomes" id="UP001066276"/>
    </source>
</evidence>
<gene>
    <name evidence="3" type="ORF">NDU88_001519</name>
</gene>
<keyword evidence="2" id="KW-0812">Transmembrane</keyword>
<protein>
    <submittedName>
        <fullName evidence="3">Uncharacterized protein</fullName>
    </submittedName>
</protein>